<keyword evidence="17" id="KW-0449">Lipoprotein</keyword>
<dbReference type="KEGG" id="mlr:MELLADRAFT_73737"/>
<evidence type="ECO:0000256" key="20">
    <source>
        <dbReference type="ARBA" id="ARBA00024056"/>
    </source>
</evidence>
<dbReference type="InterPro" id="IPR050248">
    <property type="entry name" value="Polysacc_deacetylase_ArnD"/>
</dbReference>
<evidence type="ECO:0000256" key="12">
    <source>
        <dbReference type="ARBA" id="ARBA00023024"/>
    </source>
</evidence>
<keyword evidence="19" id="KW-0624">Polysaccharide degradation</keyword>
<evidence type="ECO:0000256" key="5">
    <source>
        <dbReference type="ARBA" id="ARBA00022475"/>
    </source>
</evidence>
<keyword evidence="9" id="KW-0479">Metal-binding</keyword>
<dbReference type="EMBL" id="GL883243">
    <property type="protein sequence ID" value="EGF97370.1"/>
    <property type="molecule type" value="Genomic_DNA"/>
</dbReference>
<evidence type="ECO:0000256" key="14">
    <source>
        <dbReference type="ARBA" id="ARBA00023180"/>
    </source>
</evidence>
<dbReference type="OrthoDB" id="407355at2759"/>
<dbReference type="GO" id="GO:0098552">
    <property type="term" value="C:side of membrane"/>
    <property type="evidence" value="ECO:0007669"/>
    <property type="project" value="UniProtKB-KW"/>
</dbReference>
<dbReference type="EC" id="3.5.1.41" evidence="20"/>
<proteinExistence type="inferred from homology"/>
<dbReference type="GO" id="GO:0009272">
    <property type="term" value="P:fungal-type cell wall biogenesis"/>
    <property type="evidence" value="ECO:0007669"/>
    <property type="project" value="UniProtKB-ARBA"/>
</dbReference>
<evidence type="ECO:0000256" key="23">
    <source>
        <dbReference type="SAM" id="SignalP"/>
    </source>
</evidence>
<sequence length="464" mass="48434">MTGFSSNVGSYRPVLSALIVMTVASSAAASSHNPTHNLWSRDATTTSKAKSSNSAGAGAGAGSLQTGNFPPIVQSMAPSTMTALPATFTPGSASPVPGAPALPSTILNIASYPPLDLIPSVNSPEVKEWLSQIDMTKIPSSAPTGLNGCSNTSNAAAVKSAGAGGNCWWTCGGCSRDTDITVCPNKATWGASFDDGPSPDTPILLDYLAKHNLTTTFFVVGSRVLSRPAMLQYEYEAGNQISVHTWSHPALTTLTNEQIVAELGWSKKVIKDTIGVTPNTMRPPYGDIDDRVRYIAMAMGLTPIIWTTSPAGKTFDTQDWKISTGIVTPAQVLKNFQDIIASASSLTSGFIVLAHDLYPQSVALAVEYVLPQALAAGNLTVEPIITCLGQPLSEGYAETATTNVSTGPFSTNSSTASPKVFRNGTDASGFSGNVNKPSSSSILSVKPLMYGLSTSLMILFITLL</sequence>
<dbReference type="SUPFAM" id="SSF88713">
    <property type="entry name" value="Glycoside hydrolase/deacetylase"/>
    <property type="match status" value="1"/>
</dbReference>
<dbReference type="GO" id="GO:0006032">
    <property type="term" value="P:chitin catabolic process"/>
    <property type="evidence" value="ECO:0007669"/>
    <property type="project" value="UniProtKB-KW"/>
</dbReference>
<dbReference type="Gene3D" id="3.20.20.370">
    <property type="entry name" value="Glycoside hydrolase/deacetylase"/>
    <property type="match status" value="1"/>
</dbReference>
<dbReference type="PROSITE" id="PS51677">
    <property type="entry name" value="NODB"/>
    <property type="match status" value="1"/>
</dbReference>
<dbReference type="GO" id="GO:0005886">
    <property type="term" value="C:plasma membrane"/>
    <property type="evidence" value="ECO:0007669"/>
    <property type="project" value="UniProtKB-SubCell"/>
</dbReference>
<dbReference type="GO" id="GO:0071555">
    <property type="term" value="P:cell wall organization"/>
    <property type="evidence" value="ECO:0007669"/>
    <property type="project" value="UniProtKB-KW"/>
</dbReference>
<comment type="catalytic activity">
    <reaction evidence="21">
        <text>[(1-&gt;4)-N-acetyl-beta-D-glucosaminyl](n) + n H2O = chitosan + n acetate</text>
        <dbReference type="Rhea" id="RHEA:10464"/>
        <dbReference type="Rhea" id="RHEA-COMP:9593"/>
        <dbReference type="Rhea" id="RHEA-COMP:9597"/>
        <dbReference type="ChEBI" id="CHEBI:15377"/>
        <dbReference type="ChEBI" id="CHEBI:17029"/>
        <dbReference type="ChEBI" id="CHEBI:30089"/>
        <dbReference type="ChEBI" id="CHEBI:57704"/>
        <dbReference type="EC" id="3.5.1.41"/>
    </reaction>
    <physiologicalReaction direction="left-to-right" evidence="21">
        <dbReference type="Rhea" id="RHEA:10465"/>
    </physiologicalReaction>
</comment>
<evidence type="ECO:0000256" key="16">
    <source>
        <dbReference type="ARBA" id="ARBA00023285"/>
    </source>
</evidence>
<feature type="chain" id="PRO_5003316074" description="chitin deacetylase" evidence="23">
    <location>
        <begin position="30"/>
        <end position="464"/>
    </location>
</feature>
<evidence type="ECO:0000256" key="11">
    <source>
        <dbReference type="ARBA" id="ARBA00022801"/>
    </source>
</evidence>
<keyword evidence="14" id="KW-0325">Glycoprotein</keyword>
<evidence type="ECO:0000256" key="10">
    <source>
        <dbReference type="ARBA" id="ARBA00022729"/>
    </source>
</evidence>
<comment type="cofactor">
    <cofactor evidence="1">
        <name>Co(2+)</name>
        <dbReference type="ChEBI" id="CHEBI:48828"/>
    </cofactor>
</comment>
<evidence type="ECO:0000256" key="1">
    <source>
        <dbReference type="ARBA" id="ARBA00001941"/>
    </source>
</evidence>
<feature type="compositionally biased region" description="Low complexity" evidence="22">
    <location>
        <begin position="43"/>
        <end position="56"/>
    </location>
</feature>
<name>F4SD98_MELLP</name>
<evidence type="ECO:0000256" key="7">
    <source>
        <dbReference type="ARBA" id="ARBA00022525"/>
    </source>
</evidence>
<keyword evidence="8" id="KW-0336">GPI-anchor</keyword>
<evidence type="ECO:0000256" key="19">
    <source>
        <dbReference type="ARBA" id="ARBA00023326"/>
    </source>
</evidence>
<accession>F4SD98</accession>
<keyword evidence="12" id="KW-0146">Chitin degradation</keyword>
<organism evidence="26">
    <name type="scientific">Melampsora larici-populina (strain 98AG31 / pathotype 3-4-7)</name>
    <name type="common">Poplar leaf rust fungus</name>
    <dbReference type="NCBI Taxonomy" id="747676"/>
    <lineage>
        <taxon>Eukaryota</taxon>
        <taxon>Fungi</taxon>
        <taxon>Dikarya</taxon>
        <taxon>Basidiomycota</taxon>
        <taxon>Pucciniomycotina</taxon>
        <taxon>Pucciniomycetes</taxon>
        <taxon>Pucciniales</taxon>
        <taxon>Melampsoraceae</taxon>
        <taxon>Melampsora</taxon>
    </lineage>
</organism>
<evidence type="ECO:0000256" key="4">
    <source>
        <dbReference type="ARBA" id="ARBA00010973"/>
    </source>
</evidence>
<dbReference type="GO" id="GO:0004099">
    <property type="term" value="F:chitin deacetylase activity"/>
    <property type="evidence" value="ECO:0007669"/>
    <property type="project" value="UniProtKB-EC"/>
</dbReference>
<reference evidence="26" key="1">
    <citation type="journal article" date="2011" name="Proc. Natl. Acad. Sci. U.S.A.">
        <title>Obligate biotrophy features unraveled by the genomic analysis of rust fungi.</title>
        <authorList>
            <person name="Duplessis S."/>
            <person name="Cuomo C.A."/>
            <person name="Lin Y.-C."/>
            <person name="Aerts A."/>
            <person name="Tisserant E."/>
            <person name="Veneault-Fourrey C."/>
            <person name="Joly D.L."/>
            <person name="Hacquard S."/>
            <person name="Amselem J."/>
            <person name="Cantarel B.L."/>
            <person name="Chiu R."/>
            <person name="Coutinho P.M."/>
            <person name="Feau N."/>
            <person name="Field M."/>
            <person name="Frey P."/>
            <person name="Gelhaye E."/>
            <person name="Goldberg J."/>
            <person name="Grabherr M.G."/>
            <person name="Kodira C.D."/>
            <person name="Kohler A."/>
            <person name="Kuees U."/>
            <person name="Lindquist E.A."/>
            <person name="Lucas S.M."/>
            <person name="Mago R."/>
            <person name="Mauceli E."/>
            <person name="Morin E."/>
            <person name="Murat C."/>
            <person name="Pangilinan J.L."/>
            <person name="Park R."/>
            <person name="Pearson M."/>
            <person name="Quesneville H."/>
            <person name="Rouhier N."/>
            <person name="Sakthikumar S."/>
            <person name="Salamov A.A."/>
            <person name="Schmutz J."/>
            <person name="Selles B."/>
            <person name="Shapiro H."/>
            <person name="Tanguay P."/>
            <person name="Tuskan G.A."/>
            <person name="Henrissat B."/>
            <person name="Van de Peer Y."/>
            <person name="Rouze P."/>
            <person name="Ellis J.G."/>
            <person name="Dodds P.N."/>
            <person name="Schein J.E."/>
            <person name="Zhong S."/>
            <person name="Hamelin R.C."/>
            <person name="Grigoriev I.V."/>
            <person name="Szabo L.J."/>
            <person name="Martin F."/>
        </authorList>
    </citation>
    <scope>NUCLEOTIDE SEQUENCE [LARGE SCALE GENOMIC DNA]</scope>
    <source>
        <strain evidence="26">98AG31 / pathotype 3-4-7</strain>
    </source>
</reference>
<keyword evidence="11" id="KW-0378">Hydrolase</keyword>
<dbReference type="Pfam" id="PF01522">
    <property type="entry name" value="Polysacc_deac_1"/>
    <property type="match status" value="1"/>
</dbReference>
<feature type="domain" description="NodB homology" evidence="24">
    <location>
        <begin position="187"/>
        <end position="382"/>
    </location>
</feature>
<dbReference type="GeneID" id="18932476"/>
<dbReference type="FunFam" id="3.20.20.370:FF:000004">
    <property type="entry name" value="Related to Chitin deacetylase"/>
    <property type="match status" value="1"/>
</dbReference>
<evidence type="ECO:0000256" key="13">
    <source>
        <dbReference type="ARBA" id="ARBA00023136"/>
    </source>
</evidence>
<keyword evidence="13" id="KW-0472">Membrane</keyword>
<gene>
    <name evidence="25" type="ORF">MELLADRAFT_73737</name>
</gene>
<keyword evidence="5" id="KW-1003">Cell membrane</keyword>
<evidence type="ECO:0000256" key="6">
    <source>
        <dbReference type="ARBA" id="ARBA00022512"/>
    </source>
</evidence>
<dbReference type="HOGENOM" id="CLU_030200_2_0_1"/>
<dbReference type="PANTHER" id="PTHR10587:SF133">
    <property type="entry name" value="CHITIN DEACETYLASE 1-RELATED"/>
    <property type="match status" value="1"/>
</dbReference>
<dbReference type="eggNOG" id="ENOG502QRIP">
    <property type="taxonomic scope" value="Eukaryota"/>
</dbReference>
<dbReference type="InterPro" id="IPR011330">
    <property type="entry name" value="Glyco_hydro/deAcase_b/a-brl"/>
</dbReference>
<dbReference type="GO" id="GO:0046872">
    <property type="term" value="F:metal ion binding"/>
    <property type="evidence" value="ECO:0007669"/>
    <property type="project" value="UniProtKB-KW"/>
</dbReference>
<dbReference type="CDD" id="cd10952">
    <property type="entry name" value="CE4_MrCDA_like"/>
    <property type="match status" value="1"/>
</dbReference>
<evidence type="ECO:0000256" key="17">
    <source>
        <dbReference type="ARBA" id="ARBA00023288"/>
    </source>
</evidence>
<comment type="similarity">
    <text evidence="4">Belongs to the polysaccharide deacetylase family.</text>
</comment>
<evidence type="ECO:0000256" key="18">
    <source>
        <dbReference type="ARBA" id="ARBA00023316"/>
    </source>
</evidence>
<dbReference type="Proteomes" id="UP000001072">
    <property type="component" value="Unassembled WGS sequence"/>
</dbReference>
<evidence type="ECO:0000256" key="15">
    <source>
        <dbReference type="ARBA" id="ARBA00023277"/>
    </source>
</evidence>
<evidence type="ECO:0000313" key="25">
    <source>
        <dbReference type="EMBL" id="EGF97370.1"/>
    </source>
</evidence>
<evidence type="ECO:0000256" key="3">
    <source>
        <dbReference type="ARBA" id="ARBA00004609"/>
    </source>
</evidence>
<evidence type="ECO:0000313" key="26">
    <source>
        <dbReference type="Proteomes" id="UP000001072"/>
    </source>
</evidence>
<evidence type="ECO:0000256" key="2">
    <source>
        <dbReference type="ARBA" id="ARBA00004191"/>
    </source>
</evidence>
<evidence type="ECO:0000256" key="8">
    <source>
        <dbReference type="ARBA" id="ARBA00022622"/>
    </source>
</evidence>
<keyword evidence="16" id="KW-0170">Cobalt</keyword>
<dbReference type="GO" id="GO:0000272">
    <property type="term" value="P:polysaccharide catabolic process"/>
    <property type="evidence" value="ECO:0007669"/>
    <property type="project" value="UniProtKB-KW"/>
</dbReference>
<keyword evidence="15" id="KW-0119">Carbohydrate metabolism</keyword>
<dbReference type="RefSeq" id="XP_007419352.1">
    <property type="nucleotide sequence ID" value="XM_007419290.1"/>
</dbReference>
<feature type="signal peptide" evidence="23">
    <location>
        <begin position="1"/>
        <end position="29"/>
    </location>
</feature>
<keyword evidence="26" id="KW-1185">Reference proteome</keyword>
<dbReference type="PANTHER" id="PTHR10587">
    <property type="entry name" value="GLYCOSYL TRANSFERASE-RELATED"/>
    <property type="match status" value="1"/>
</dbReference>
<evidence type="ECO:0000256" key="22">
    <source>
        <dbReference type="SAM" id="MobiDB-lite"/>
    </source>
</evidence>
<keyword evidence="6" id="KW-0134">Cell wall</keyword>
<dbReference type="VEuPathDB" id="FungiDB:MELLADRAFT_73737"/>
<evidence type="ECO:0000259" key="24">
    <source>
        <dbReference type="PROSITE" id="PS51677"/>
    </source>
</evidence>
<dbReference type="AlphaFoldDB" id="F4SD98"/>
<feature type="region of interest" description="Disordered" evidence="22">
    <location>
        <begin position="30"/>
        <end position="72"/>
    </location>
</feature>
<comment type="subcellular location">
    <subcellularLocation>
        <location evidence="3">Cell membrane</location>
        <topology evidence="3">Lipid-anchor</topology>
        <topology evidence="3">GPI-anchor</topology>
    </subcellularLocation>
    <subcellularLocation>
        <location evidence="2">Secreted</location>
        <location evidence="2">Cell wall</location>
    </subcellularLocation>
</comment>
<keyword evidence="7" id="KW-0964">Secreted</keyword>
<evidence type="ECO:0000256" key="21">
    <source>
        <dbReference type="ARBA" id="ARBA00048494"/>
    </source>
</evidence>
<dbReference type="InParanoid" id="F4SD98"/>
<keyword evidence="10 23" id="KW-0732">Signal</keyword>
<evidence type="ECO:0000256" key="9">
    <source>
        <dbReference type="ARBA" id="ARBA00022723"/>
    </source>
</evidence>
<dbReference type="STRING" id="747676.F4SD98"/>
<dbReference type="InterPro" id="IPR002509">
    <property type="entry name" value="NODB_dom"/>
</dbReference>
<protein>
    <recommendedName>
        <fullName evidence="20">chitin deacetylase</fullName>
        <ecNumber evidence="20">3.5.1.41</ecNumber>
    </recommendedName>
</protein>
<keyword evidence="18" id="KW-0961">Cell wall biogenesis/degradation</keyword>